<dbReference type="GO" id="GO:0004383">
    <property type="term" value="F:guanylate cyclase activity"/>
    <property type="evidence" value="ECO:0007669"/>
    <property type="project" value="TreeGrafter"/>
</dbReference>
<evidence type="ECO:0000256" key="2">
    <source>
        <dbReference type="ARBA" id="ARBA00022692"/>
    </source>
</evidence>
<dbReference type="GO" id="GO:0007168">
    <property type="term" value="P:receptor guanylyl cyclase signaling pathway"/>
    <property type="evidence" value="ECO:0007669"/>
    <property type="project" value="TreeGrafter"/>
</dbReference>
<evidence type="ECO:0000256" key="6">
    <source>
        <dbReference type="ARBA" id="ARBA00023239"/>
    </source>
</evidence>
<dbReference type="CDD" id="cd07302">
    <property type="entry name" value="CHD"/>
    <property type="match status" value="1"/>
</dbReference>
<keyword evidence="6" id="KW-0456">Lyase</keyword>
<dbReference type="PROSITE" id="PS50125">
    <property type="entry name" value="GUANYLATE_CYCLASE_2"/>
    <property type="match status" value="1"/>
</dbReference>
<dbReference type="InterPro" id="IPR029787">
    <property type="entry name" value="Nucleotide_cyclase"/>
</dbReference>
<evidence type="ECO:0000256" key="4">
    <source>
        <dbReference type="ARBA" id="ARBA00022989"/>
    </source>
</evidence>
<keyword evidence="3" id="KW-0547">Nucleotide-binding</keyword>
<proteinExistence type="predicted"/>
<dbReference type="EMBL" id="BMAT01011006">
    <property type="protein sequence ID" value="GFR64921.1"/>
    <property type="molecule type" value="Genomic_DNA"/>
</dbReference>
<accession>A0AAV4EVY8</accession>
<keyword evidence="2" id="KW-0812">Transmembrane</keyword>
<dbReference type="SUPFAM" id="SSF55073">
    <property type="entry name" value="Nucleotide cyclase"/>
    <property type="match status" value="1"/>
</dbReference>
<dbReference type="InterPro" id="IPR001054">
    <property type="entry name" value="A/G_cyclase"/>
</dbReference>
<keyword evidence="4" id="KW-1133">Transmembrane helix</keyword>
<dbReference type="Pfam" id="PF00211">
    <property type="entry name" value="Guanylate_cyc"/>
    <property type="match status" value="1"/>
</dbReference>
<keyword evidence="9" id="KW-1185">Reference proteome</keyword>
<feature type="domain" description="Guanylate cyclase" evidence="7">
    <location>
        <begin position="1"/>
        <end position="89"/>
    </location>
</feature>
<protein>
    <submittedName>
        <fullName evidence="8">Retinal guanylyl cyclase 2</fullName>
    </submittedName>
</protein>
<dbReference type="Proteomes" id="UP000762676">
    <property type="component" value="Unassembled WGS sequence"/>
</dbReference>
<evidence type="ECO:0000256" key="3">
    <source>
        <dbReference type="ARBA" id="ARBA00022741"/>
    </source>
</evidence>
<gene>
    <name evidence="8" type="ORF">ElyMa_005518100</name>
</gene>
<evidence type="ECO:0000256" key="1">
    <source>
        <dbReference type="ARBA" id="ARBA00004370"/>
    </source>
</evidence>
<comment type="subcellular location">
    <subcellularLocation>
        <location evidence="1">Membrane</location>
    </subcellularLocation>
</comment>
<comment type="caution">
    <text evidence="8">The sequence shown here is derived from an EMBL/GenBank/DDBJ whole genome shotgun (WGS) entry which is preliminary data.</text>
</comment>
<sequence>MKESLYSENYCMFVGLPIRRGNRHSADIADFALNVTKMIRSGEFKFPGDVKVRLRIGINTGPCMAGIVGTVMPRYCLFGDTVNTTCRMKSHGQGRGEGCLSNVLFMLSMSTAVQFMALCLAKAKLIELCDTHQHTQIWRVS</sequence>
<keyword evidence="5" id="KW-0472">Membrane</keyword>
<evidence type="ECO:0000256" key="5">
    <source>
        <dbReference type="ARBA" id="ARBA00023136"/>
    </source>
</evidence>
<dbReference type="GO" id="GO:0001653">
    <property type="term" value="F:peptide receptor activity"/>
    <property type="evidence" value="ECO:0007669"/>
    <property type="project" value="TreeGrafter"/>
</dbReference>
<dbReference type="GO" id="GO:0035556">
    <property type="term" value="P:intracellular signal transduction"/>
    <property type="evidence" value="ECO:0007669"/>
    <property type="project" value="InterPro"/>
</dbReference>
<dbReference type="PANTHER" id="PTHR11920">
    <property type="entry name" value="GUANYLYL CYCLASE"/>
    <property type="match status" value="1"/>
</dbReference>
<dbReference type="GO" id="GO:0000166">
    <property type="term" value="F:nucleotide binding"/>
    <property type="evidence" value="ECO:0007669"/>
    <property type="project" value="UniProtKB-KW"/>
</dbReference>
<name>A0AAV4EVY8_9GAST</name>
<dbReference type="GO" id="GO:0005886">
    <property type="term" value="C:plasma membrane"/>
    <property type="evidence" value="ECO:0007669"/>
    <property type="project" value="TreeGrafter"/>
</dbReference>
<evidence type="ECO:0000259" key="7">
    <source>
        <dbReference type="PROSITE" id="PS50125"/>
    </source>
</evidence>
<evidence type="ECO:0000313" key="9">
    <source>
        <dbReference type="Proteomes" id="UP000762676"/>
    </source>
</evidence>
<dbReference type="PANTHER" id="PTHR11920:SF335">
    <property type="entry name" value="GUANYLATE CYCLASE"/>
    <property type="match status" value="1"/>
</dbReference>
<organism evidence="8 9">
    <name type="scientific">Elysia marginata</name>
    <dbReference type="NCBI Taxonomy" id="1093978"/>
    <lineage>
        <taxon>Eukaryota</taxon>
        <taxon>Metazoa</taxon>
        <taxon>Spiralia</taxon>
        <taxon>Lophotrochozoa</taxon>
        <taxon>Mollusca</taxon>
        <taxon>Gastropoda</taxon>
        <taxon>Heterobranchia</taxon>
        <taxon>Euthyneura</taxon>
        <taxon>Panpulmonata</taxon>
        <taxon>Sacoglossa</taxon>
        <taxon>Placobranchoidea</taxon>
        <taxon>Plakobranchidae</taxon>
        <taxon>Elysia</taxon>
    </lineage>
</organism>
<dbReference type="Gene3D" id="3.30.70.1230">
    <property type="entry name" value="Nucleotide cyclase"/>
    <property type="match status" value="1"/>
</dbReference>
<dbReference type="GO" id="GO:0004016">
    <property type="term" value="F:adenylate cyclase activity"/>
    <property type="evidence" value="ECO:0007669"/>
    <property type="project" value="TreeGrafter"/>
</dbReference>
<dbReference type="InterPro" id="IPR050401">
    <property type="entry name" value="Cyclic_nucleotide_synthase"/>
</dbReference>
<reference evidence="8 9" key="1">
    <citation type="journal article" date="2021" name="Elife">
        <title>Chloroplast acquisition without the gene transfer in kleptoplastic sea slugs, Plakobranchus ocellatus.</title>
        <authorList>
            <person name="Maeda T."/>
            <person name="Takahashi S."/>
            <person name="Yoshida T."/>
            <person name="Shimamura S."/>
            <person name="Takaki Y."/>
            <person name="Nagai Y."/>
            <person name="Toyoda A."/>
            <person name="Suzuki Y."/>
            <person name="Arimoto A."/>
            <person name="Ishii H."/>
            <person name="Satoh N."/>
            <person name="Nishiyama T."/>
            <person name="Hasebe M."/>
            <person name="Maruyama T."/>
            <person name="Minagawa J."/>
            <person name="Obokata J."/>
            <person name="Shigenobu S."/>
        </authorList>
    </citation>
    <scope>NUCLEOTIDE SEQUENCE [LARGE SCALE GENOMIC DNA]</scope>
</reference>
<evidence type="ECO:0000313" key="8">
    <source>
        <dbReference type="EMBL" id="GFR64921.1"/>
    </source>
</evidence>
<dbReference type="AlphaFoldDB" id="A0AAV4EVY8"/>